<reference evidence="1" key="1">
    <citation type="journal article" date="2010" name="Science">
        <title>Plasticity of animal genome architecture unmasked by rapid evolution of a pelagic tunicate.</title>
        <authorList>
            <person name="Denoeud F."/>
            <person name="Henriet S."/>
            <person name="Mungpakdee S."/>
            <person name="Aury J.M."/>
            <person name="Da Silva C."/>
            <person name="Brinkmann H."/>
            <person name="Mikhaleva J."/>
            <person name="Olsen L.C."/>
            <person name="Jubin C."/>
            <person name="Canestro C."/>
            <person name="Bouquet J.M."/>
            <person name="Danks G."/>
            <person name="Poulain J."/>
            <person name="Campsteijn C."/>
            <person name="Adamski M."/>
            <person name="Cross I."/>
            <person name="Yadetie F."/>
            <person name="Muffato M."/>
            <person name="Louis A."/>
            <person name="Butcher S."/>
            <person name="Tsagkogeorga G."/>
            <person name="Konrad A."/>
            <person name="Singh S."/>
            <person name="Jensen M.F."/>
            <person name="Cong E.H."/>
            <person name="Eikeseth-Otteraa H."/>
            <person name="Noel B."/>
            <person name="Anthouard V."/>
            <person name="Porcel B.M."/>
            <person name="Kachouri-Lafond R."/>
            <person name="Nishino A."/>
            <person name="Ugolini M."/>
            <person name="Chourrout P."/>
            <person name="Nishida H."/>
            <person name="Aasland R."/>
            <person name="Huzurbazar S."/>
            <person name="Westhof E."/>
            <person name="Delsuc F."/>
            <person name="Lehrach H."/>
            <person name="Reinhardt R."/>
            <person name="Weissenbach J."/>
            <person name="Roy S.W."/>
            <person name="Artiguenave F."/>
            <person name="Postlethwait J.H."/>
            <person name="Manak J.R."/>
            <person name="Thompson E.M."/>
            <person name="Jaillon O."/>
            <person name="Du Pasquier L."/>
            <person name="Boudinot P."/>
            <person name="Liberles D.A."/>
            <person name="Volff J.N."/>
            <person name="Philippe H."/>
            <person name="Lenhard B."/>
            <person name="Roest Crollius H."/>
            <person name="Wincker P."/>
            <person name="Chourrout D."/>
        </authorList>
    </citation>
    <scope>NUCLEOTIDE SEQUENCE [LARGE SCALE GENOMIC DNA]</scope>
</reference>
<gene>
    <name evidence="1" type="ORF">GSOID_T00007760001</name>
</gene>
<accession>E4XCA4</accession>
<name>E4XCA4_OIKDI</name>
<dbReference type="InterPro" id="IPR020339">
    <property type="entry name" value="C20orf85-like"/>
</dbReference>
<sequence length="128" mass="15082">MATDFNMHDFSHPRFKYAIRRPREGLQMPKGNVNIVHDELIWKDYIKNQNKSLATWERNWGFTKDLYSNMQKEINGEKVIKDLKPPPKTTSGVYGSRQPSKLSLKLEHQRVPKKSIHKTLKWPVDGCY</sequence>
<dbReference type="InParanoid" id="E4XCA4"/>
<dbReference type="AlphaFoldDB" id="E4XCA4"/>
<protein>
    <submittedName>
        <fullName evidence="1">Uncharacterized protein</fullName>
    </submittedName>
</protein>
<dbReference type="Pfam" id="PF14945">
    <property type="entry name" value="LLC1"/>
    <property type="match status" value="1"/>
</dbReference>
<evidence type="ECO:0000313" key="1">
    <source>
        <dbReference type="EMBL" id="CBY09229.1"/>
    </source>
</evidence>
<evidence type="ECO:0000313" key="2">
    <source>
        <dbReference type="Proteomes" id="UP000001307"/>
    </source>
</evidence>
<organism evidence="1">
    <name type="scientific">Oikopleura dioica</name>
    <name type="common">Tunicate</name>
    <dbReference type="NCBI Taxonomy" id="34765"/>
    <lineage>
        <taxon>Eukaryota</taxon>
        <taxon>Metazoa</taxon>
        <taxon>Chordata</taxon>
        <taxon>Tunicata</taxon>
        <taxon>Appendicularia</taxon>
        <taxon>Copelata</taxon>
        <taxon>Oikopleuridae</taxon>
        <taxon>Oikopleura</taxon>
    </lineage>
</organism>
<dbReference type="OrthoDB" id="10017657at2759"/>
<dbReference type="EMBL" id="FN653035">
    <property type="protein sequence ID" value="CBY09229.1"/>
    <property type="molecule type" value="Genomic_DNA"/>
</dbReference>
<proteinExistence type="predicted"/>
<dbReference type="Proteomes" id="UP000001307">
    <property type="component" value="Unassembled WGS sequence"/>
</dbReference>
<keyword evidence="2" id="KW-1185">Reference proteome</keyword>